<proteinExistence type="predicted"/>
<evidence type="ECO:0000313" key="2">
    <source>
        <dbReference type="Proteomes" id="UP000037977"/>
    </source>
</evidence>
<dbReference type="Proteomes" id="UP000037977">
    <property type="component" value="Unassembled WGS sequence"/>
</dbReference>
<dbReference type="AlphaFoldDB" id="A0A0M9DGQ1"/>
<accession>A0A0M9DGQ1</accession>
<reference evidence="1 2" key="1">
    <citation type="submission" date="2015-07" db="EMBL/GenBank/DDBJ databases">
        <title>Genome sequencing project for genomic taxonomy and phylogenomics of Bacillus-like bacteria.</title>
        <authorList>
            <person name="Liu B."/>
            <person name="Wang J."/>
            <person name="Zhu Y."/>
            <person name="Liu G."/>
            <person name="Chen Q."/>
            <person name="Chen Z."/>
            <person name="Che J."/>
            <person name="Ge C."/>
            <person name="Shi H."/>
            <person name="Pan Z."/>
            <person name="Liu X."/>
        </authorList>
    </citation>
    <scope>NUCLEOTIDE SEQUENCE [LARGE SCALE GENOMIC DNA]</scope>
    <source>
        <strain evidence="1 2">DSM 54</strain>
    </source>
</reference>
<evidence type="ECO:0000313" key="1">
    <source>
        <dbReference type="EMBL" id="KOY80243.1"/>
    </source>
</evidence>
<dbReference type="PATRIC" id="fig|33935.3.peg.4344"/>
<gene>
    <name evidence="1" type="ORF">ADM90_20535</name>
</gene>
<dbReference type="EMBL" id="LGCI01000011">
    <property type="protein sequence ID" value="KOY80243.1"/>
    <property type="molecule type" value="Genomic_DNA"/>
</dbReference>
<sequence>MTDFRLRMKKSVEILDMKLQKIIDAKMAIGRKKFWSDTKRYKLNMETLTWIINTDSLLFKNDKDYEECKINFQKKIESNFKGTQKHPIVTVNDAR</sequence>
<organism evidence="1 2">
    <name type="scientific">Lysinibacillus macroides</name>
    <dbReference type="NCBI Taxonomy" id="33935"/>
    <lineage>
        <taxon>Bacteria</taxon>
        <taxon>Bacillati</taxon>
        <taxon>Bacillota</taxon>
        <taxon>Bacilli</taxon>
        <taxon>Bacillales</taxon>
        <taxon>Bacillaceae</taxon>
        <taxon>Lysinibacillus</taxon>
    </lineage>
</organism>
<protein>
    <submittedName>
        <fullName evidence="1">Uncharacterized protein</fullName>
    </submittedName>
</protein>
<comment type="caution">
    <text evidence="1">The sequence shown here is derived from an EMBL/GenBank/DDBJ whole genome shotgun (WGS) entry which is preliminary data.</text>
</comment>
<dbReference type="STRING" id="33935.ADM90_20535"/>
<keyword evidence="2" id="KW-1185">Reference proteome</keyword>
<dbReference type="RefSeq" id="WP_053996751.1">
    <property type="nucleotide sequence ID" value="NZ_CP065643.1"/>
</dbReference>
<name>A0A0M9DGQ1_9BACI</name>